<dbReference type="Proteomes" id="UP000636800">
    <property type="component" value="Chromosome 3"/>
</dbReference>
<organism evidence="2 4">
    <name type="scientific">Vanilla planifolia</name>
    <name type="common">Vanilla</name>
    <dbReference type="NCBI Taxonomy" id="51239"/>
    <lineage>
        <taxon>Eukaryota</taxon>
        <taxon>Viridiplantae</taxon>
        <taxon>Streptophyta</taxon>
        <taxon>Embryophyta</taxon>
        <taxon>Tracheophyta</taxon>
        <taxon>Spermatophyta</taxon>
        <taxon>Magnoliopsida</taxon>
        <taxon>Liliopsida</taxon>
        <taxon>Asparagales</taxon>
        <taxon>Orchidaceae</taxon>
        <taxon>Vanilloideae</taxon>
        <taxon>Vanilleae</taxon>
        <taxon>Vanilla</taxon>
    </lineage>
</organism>
<comment type="caution">
    <text evidence="2">The sequence shown here is derived from an EMBL/GenBank/DDBJ whole genome shotgun (WGS) entry which is preliminary data.</text>
</comment>
<keyword evidence="3" id="KW-1185">Reference proteome</keyword>
<sequence>MATIICGFKISIDKRRAWVLALADAGSATRLTYAASASAAQMSGLHGTPPGSNKVITATSDRMVVAWDPSRLNLVTVTL</sequence>
<evidence type="ECO:0000313" key="1">
    <source>
        <dbReference type="EMBL" id="KAG0487928.1"/>
    </source>
</evidence>
<name>A0A835RJZ3_VANPL</name>
<protein>
    <submittedName>
        <fullName evidence="2">Uncharacterized protein</fullName>
    </submittedName>
</protein>
<gene>
    <name evidence="2" type="ORF">HPP92_006478</name>
    <name evidence="1" type="ORF">HPP92_006739</name>
</gene>
<dbReference type="EMBL" id="JADCNM010000003">
    <property type="protein sequence ID" value="KAG0489615.1"/>
    <property type="molecule type" value="Genomic_DNA"/>
</dbReference>
<dbReference type="EMBL" id="JADCNL010000003">
    <property type="protein sequence ID" value="KAG0487928.1"/>
    <property type="molecule type" value="Genomic_DNA"/>
</dbReference>
<dbReference type="AlphaFoldDB" id="A0A835RJZ3"/>
<accession>A0A835RJZ3</accession>
<evidence type="ECO:0000313" key="2">
    <source>
        <dbReference type="EMBL" id="KAG0489615.1"/>
    </source>
</evidence>
<reference evidence="3 4" key="1">
    <citation type="journal article" date="2020" name="Nat. Food">
        <title>A phased Vanilla planifolia genome enables genetic improvement of flavour and production.</title>
        <authorList>
            <person name="Hasing T."/>
            <person name="Tang H."/>
            <person name="Brym M."/>
            <person name="Khazi F."/>
            <person name="Huang T."/>
            <person name="Chambers A.H."/>
        </authorList>
    </citation>
    <scope>NUCLEOTIDE SEQUENCE [LARGE SCALE GENOMIC DNA]</scope>
    <source>
        <tissue evidence="2">Leaf</tissue>
    </source>
</reference>
<evidence type="ECO:0000313" key="3">
    <source>
        <dbReference type="Proteomes" id="UP000636800"/>
    </source>
</evidence>
<proteinExistence type="predicted"/>
<dbReference type="Proteomes" id="UP000639772">
    <property type="component" value="Chromosome 3"/>
</dbReference>
<evidence type="ECO:0000313" key="4">
    <source>
        <dbReference type="Proteomes" id="UP000639772"/>
    </source>
</evidence>